<dbReference type="InParanoid" id="A0A316W7V5"/>
<evidence type="ECO:0000256" key="1">
    <source>
        <dbReference type="ARBA" id="ARBA00009249"/>
    </source>
</evidence>
<dbReference type="InterPro" id="IPR017453">
    <property type="entry name" value="GCV_H_sub"/>
</dbReference>
<dbReference type="EMBL" id="KZ819353">
    <property type="protein sequence ID" value="PWN45977.1"/>
    <property type="molecule type" value="Genomic_DNA"/>
</dbReference>
<dbReference type="PANTHER" id="PTHR11715">
    <property type="entry name" value="GLYCINE CLEAVAGE SYSTEM H PROTEIN"/>
    <property type="match status" value="1"/>
</dbReference>
<keyword evidence="3 5" id="KW-0809">Transit peptide</keyword>
<dbReference type="Pfam" id="PF01597">
    <property type="entry name" value="GCV_H"/>
    <property type="match status" value="1"/>
</dbReference>
<dbReference type="InterPro" id="IPR033753">
    <property type="entry name" value="GCV_H/Fam206"/>
</dbReference>
<evidence type="ECO:0000313" key="7">
    <source>
        <dbReference type="EMBL" id="PWN45977.1"/>
    </source>
</evidence>
<dbReference type="PANTHER" id="PTHR11715:SF3">
    <property type="entry name" value="GLYCINE CLEAVAGE SYSTEM H PROTEIN-RELATED"/>
    <property type="match status" value="1"/>
</dbReference>
<evidence type="ECO:0000256" key="3">
    <source>
        <dbReference type="ARBA" id="ARBA00022946"/>
    </source>
</evidence>
<dbReference type="GeneID" id="37034716"/>
<gene>
    <name evidence="7" type="ORF">IE81DRAFT_319833</name>
</gene>
<reference evidence="7 8" key="1">
    <citation type="journal article" date="2018" name="Mol. Biol. Evol.">
        <title>Broad Genomic Sampling Reveals a Smut Pathogenic Ancestry of the Fungal Clade Ustilaginomycotina.</title>
        <authorList>
            <person name="Kijpornyongpan T."/>
            <person name="Mondo S.J."/>
            <person name="Barry K."/>
            <person name="Sandor L."/>
            <person name="Lee J."/>
            <person name="Lipzen A."/>
            <person name="Pangilinan J."/>
            <person name="LaButti K."/>
            <person name="Hainaut M."/>
            <person name="Henrissat B."/>
            <person name="Grigoriev I.V."/>
            <person name="Spatafora J.W."/>
            <person name="Aime M.C."/>
        </authorList>
    </citation>
    <scope>NUCLEOTIDE SEQUENCE [LARGE SCALE GENOMIC DNA]</scope>
    <source>
        <strain evidence="7 8">MCA 4658</strain>
    </source>
</reference>
<evidence type="ECO:0000256" key="4">
    <source>
        <dbReference type="PIRSR" id="PIRSR617453-50"/>
    </source>
</evidence>
<dbReference type="PROSITE" id="PS00189">
    <property type="entry name" value="LIPOYL"/>
    <property type="match status" value="1"/>
</dbReference>
<comment type="cofactor">
    <cofactor evidence="5">
        <name>(R)-lipoate</name>
        <dbReference type="ChEBI" id="CHEBI:83088"/>
    </cofactor>
    <text evidence="5">Binds 1 lipoyl cofactor covalently.</text>
</comment>
<dbReference type="CDD" id="cd06848">
    <property type="entry name" value="GCS_H"/>
    <property type="match status" value="1"/>
</dbReference>
<dbReference type="InterPro" id="IPR000089">
    <property type="entry name" value="Biotin_lipoyl"/>
</dbReference>
<comment type="subunit">
    <text evidence="5">The glycine cleavage system is composed of four proteins: P, T, L and H.</text>
</comment>
<evidence type="ECO:0000259" key="6">
    <source>
        <dbReference type="PROSITE" id="PS50968"/>
    </source>
</evidence>
<proteinExistence type="inferred from homology"/>
<dbReference type="AlphaFoldDB" id="A0A316W7V5"/>
<dbReference type="InterPro" id="IPR002930">
    <property type="entry name" value="GCV_H"/>
</dbReference>
<feature type="modified residue" description="N6-lipoyllysine" evidence="4">
    <location>
        <position position="109"/>
    </location>
</feature>
<dbReference type="InterPro" id="IPR011053">
    <property type="entry name" value="Single_hybrid_motif"/>
</dbReference>
<keyword evidence="5" id="KW-0496">Mitochondrion</keyword>
<evidence type="ECO:0000256" key="2">
    <source>
        <dbReference type="ARBA" id="ARBA00022823"/>
    </source>
</evidence>
<dbReference type="PROSITE" id="PS50968">
    <property type="entry name" value="BIOTINYL_LIPOYL"/>
    <property type="match status" value="1"/>
</dbReference>
<evidence type="ECO:0000256" key="5">
    <source>
        <dbReference type="RuleBase" id="RU364055"/>
    </source>
</evidence>
<dbReference type="SUPFAM" id="SSF51230">
    <property type="entry name" value="Single hybrid motif"/>
    <property type="match status" value="1"/>
</dbReference>
<comment type="function">
    <text evidence="5">The H protein shuttles the methylamine group of glycine from the P protein to the T protein.</text>
</comment>
<name>A0A316W7V5_9BASI</name>
<accession>A0A316W7V5</accession>
<sequence length="173" mass="18461">MISLLPATRQALRTSSSSSAIRRPLLSPAALPAACLSRSLQTTVRAQAVSKRFTAEHEWVSFDDATNIGKVGITDYAQKSLGDVVYVELPSEGSTVDMGEQIGAVESVKAASDIYSPVSGVIESVNDQLGNEPGLLNKSPEDKGWLCAIKLASPNEFETLLDEKAYQALCEDS</sequence>
<dbReference type="NCBIfam" id="NF002270">
    <property type="entry name" value="PRK01202.1"/>
    <property type="match status" value="1"/>
</dbReference>
<dbReference type="InterPro" id="IPR003016">
    <property type="entry name" value="2-oxoA_DH_lipoyl-BS"/>
</dbReference>
<dbReference type="GO" id="GO:0009249">
    <property type="term" value="P:protein lipoylation"/>
    <property type="evidence" value="ECO:0007669"/>
    <property type="project" value="TreeGrafter"/>
</dbReference>
<organism evidence="7 8">
    <name type="scientific">Ceraceosorus guamensis</name>
    <dbReference type="NCBI Taxonomy" id="1522189"/>
    <lineage>
        <taxon>Eukaryota</taxon>
        <taxon>Fungi</taxon>
        <taxon>Dikarya</taxon>
        <taxon>Basidiomycota</taxon>
        <taxon>Ustilaginomycotina</taxon>
        <taxon>Exobasidiomycetes</taxon>
        <taxon>Ceraceosorales</taxon>
        <taxon>Ceraceosoraceae</taxon>
        <taxon>Ceraceosorus</taxon>
    </lineage>
</organism>
<dbReference type="HAMAP" id="MF_00272">
    <property type="entry name" value="GcvH"/>
    <property type="match status" value="1"/>
</dbReference>
<comment type="subcellular location">
    <subcellularLocation>
        <location evidence="5">Mitochondrion</location>
    </subcellularLocation>
</comment>
<protein>
    <recommendedName>
        <fullName evidence="5">Glycine cleavage system H protein</fullName>
    </recommendedName>
</protein>
<dbReference type="NCBIfam" id="TIGR00527">
    <property type="entry name" value="gcvH"/>
    <property type="match status" value="1"/>
</dbReference>
<keyword evidence="8" id="KW-1185">Reference proteome</keyword>
<keyword evidence="2 4" id="KW-0450">Lipoyl</keyword>
<evidence type="ECO:0000313" key="8">
    <source>
        <dbReference type="Proteomes" id="UP000245783"/>
    </source>
</evidence>
<comment type="similarity">
    <text evidence="1 5">Belongs to the GcvH family.</text>
</comment>
<dbReference type="FunCoup" id="A0A316W7V5">
    <property type="interactions" value="483"/>
</dbReference>
<dbReference type="STRING" id="1522189.A0A316W7V5"/>
<dbReference type="Gene3D" id="2.40.50.100">
    <property type="match status" value="1"/>
</dbReference>
<dbReference type="RefSeq" id="XP_025373137.1">
    <property type="nucleotide sequence ID" value="XM_025512846.1"/>
</dbReference>
<feature type="domain" description="Lipoyl-binding" evidence="6">
    <location>
        <begin position="68"/>
        <end position="150"/>
    </location>
</feature>
<dbReference type="GO" id="GO:0005960">
    <property type="term" value="C:glycine cleavage complex"/>
    <property type="evidence" value="ECO:0007669"/>
    <property type="project" value="UniProtKB-UniRule"/>
</dbReference>
<dbReference type="Proteomes" id="UP000245783">
    <property type="component" value="Unassembled WGS sequence"/>
</dbReference>
<dbReference type="GO" id="GO:0019464">
    <property type="term" value="P:glycine decarboxylation via glycine cleavage system"/>
    <property type="evidence" value="ECO:0007669"/>
    <property type="project" value="UniProtKB-UniRule"/>
</dbReference>
<dbReference type="OrthoDB" id="10264154at2759"/>
<dbReference type="GO" id="GO:0005739">
    <property type="term" value="C:mitochondrion"/>
    <property type="evidence" value="ECO:0007669"/>
    <property type="project" value="UniProtKB-SubCell"/>
</dbReference>